<sequence>MKSGYPVELASAIRSLRKLSTTRVDMARAELKLENGTVVTVEGPPEEIHALLQFYGRASPSTAEPRSAKYRPRRASEKVESEDHEADRVHQVSTQVKSSGQFDAIESKILDQRSQLNRILLPLFIIHEEMDSAFGLTSGDIAKITRELGVPIGRPDVSKLLAKEASKYVMGDRTRVHGKPVRYKISRRGVQYIESLLVDRVPDSQ</sequence>
<feature type="region of interest" description="Disordered" evidence="1">
    <location>
        <begin position="59"/>
        <end position="93"/>
    </location>
</feature>
<reference evidence="2 3" key="1">
    <citation type="submission" date="2006-01" db="EMBL/GenBank/DDBJ databases">
        <title>Complete sequence of Anaeromyxobacter dehalogenans 2CP-C.</title>
        <authorList>
            <consortium name="US DOE Joint Genome Institute"/>
            <person name="Copeland A."/>
            <person name="Lucas S."/>
            <person name="Lapidus A."/>
            <person name="Barry K."/>
            <person name="Detter J.C."/>
            <person name="Glavina T."/>
            <person name="Hammon N."/>
            <person name="Israni S."/>
            <person name="Pitluck S."/>
            <person name="Brettin T."/>
            <person name="Bruce D."/>
            <person name="Han C."/>
            <person name="Tapia R."/>
            <person name="Gilna P."/>
            <person name="Kiss H."/>
            <person name="Schmutz J."/>
            <person name="Larimer F."/>
            <person name="Land M."/>
            <person name="Kyrpides N."/>
            <person name="Anderson I."/>
            <person name="Sanford R.A."/>
            <person name="Ritalahti K.M."/>
            <person name="Thomas H.S."/>
            <person name="Kirby J.R."/>
            <person name="Zhulin I.B."/>
            <person name="Loeffler F.E."/>
            <person name="Richardson P."/>
        </authorList>
    </citation>
    <scope>NUCLEOTIDE SEQUENCE [LARGE SCALE GENOMIC DNA]</scope>
    <source>
        <strain evidence="2 3">2CP-C</strain>
    </source>
</reference>
<dbReference type="KEGG" id="ade:Adeh_2320"/>
<feature type="compositionally biased region" description="Basic and acidic residues" evidence="1">
    <location>
        <begin position="74"/>
        <end position="90"/>
    </location>
</feature>
<name>Q2IKB4_ANADE</name>
<dbReference type="OrthoDB" id="9985144at2"/>
<dbReference type="RefSeq" id="WP_011421372.1">
    <property type="nucleotide sequence ID" value="NC_007760.1"/>
</dbReference>
<accession>Q2IKB4</accession>
<protein>
    <submittedName>
        <fullName evidence="2">Uncharacterized protein</fullName>
    </submittedName>
</protein>
<dbReference type="Proteomes" id="UP000001935">
    <property type="component" value="Chromosome"/>
</dbReference>
<organism evidence="2 3">
    <name type="scientific">Anaeromyxobacter dehalogenans (strain 2CP-C)</name>
    <dbReference type="NCBI Taxonomy" id="290397"/>
    <lineage>
        <taxon>Bacteria</taxon>
        <taxon>Pseudomonadati</taxon>
        <taxon>Myxococcota</taxon>
        <taxon>Myxococcia</taxon>
        <taxon>Myxococcales</taxon>
        <taxon>Cystobacterineae</taxon>
        <taxon>Anaeromyxobacteraceae</taxon>
        <taxon>Anaeromyxobacter</taxon>
    </lineage>
</organism>
<dbReference type="EMBL" id="CP000251">
    <property type="protein sequence ID" value="ABC82090.1"/>
    <property type="molecule type" value="Genomic_DNA"/>
</dbReference>
<dbReference type="HOGENOM" id="CLU_1335227_0_0_7"/>
<evidence type="ECO:0000313" key="3">
    <source>
        <dbReference type="Proteomes" id="UP000001935"/>
    </source>
</evidence>
<evidence type="ECO:0000313" key="2">
    <source>
        <dbReference type="EMBL" id="ABC82090.1"/>
    </source>
</evidence>
<evidence type="ECO:0000256" key="1">
    <source>
        <dbReference type="SAM" id="MobiDB-lite"/>
    </source>
</evidence>
<proteinExistence type="predicted"/>
<dbReference type="STRING" id="290397.Adeh_2320"/>
<gene>
    <name evidence="2" type="ordered locus">Adeh_2320</name>
</gene>
<dbReference type="AlphaFoldDB" id="Q2IKB4"/>